<evidence type="ECO:0000313" key="2">
    <source>
        <dbReference type="Proteomes" id="UP000305785"/>
    </source>
</evidence>
<reference evidence="1 2" key="1">
    <citation type="submission" date="2019-04" db="EMBL/GenBank/DDBJ databases">
        <title>Genome analysis of Streptococcus suis strain WUSS330.</title>
        <authorList>
            <person name="Chen H."/>
            <person name="Gao X."/>
            <person name="Wu Z."/>
        </authorList>
    </citation>
    <scope>NUCLEOTIDE SEQUENCE [LARGE SCALE GENOMIC DNA]</scope>
    <source>
        <strain evidence="1 2">WUSS330</strain>
    </source>
</reference>
<accession>A0A345S4Q8</accession>
<dbReference type="RefSeq" id="WP_114866993.1">
    <property type="nucleotide sequence ID" value="NZ_CP030125.1"/>
</dbReference>
<gene>
    <name evidence="1" type="ORF">FAJ36_08060</name>
</gene>
<dbReference type="EMBL" id="SSXN01000011">
    <property type="protein sequence ID" value="TII04525.1"/>
    <property type="molecule type" value="Genomic_DNA"/>
</dbReference>
<name>A0A345S4Q8_STRSU</name>
<proteinExistence type="predicted"/>
<protein>
    <submittedName>
        <fullName evidence="1">RNA-binding protein</fullName>
    </submittedName>
</protein>
<evidence type="ECO:0000313" key="1">
    <source>
        <dbReference type="EMBL" id="TII04525.1"/>
    </source>
</evidence>
<dbReference type="Proteomes" id="UP000305785">
    <property type="component" value="Unassembled WGS sequence"/>
</dbReference>
<organism evidence="1 2">
    <name type="scientific">Streptococcus suis</name>
    <dbReference type="NCBI Taxonomy" id="1307"/>
    <lineage>
        <taxon>Bacteria</taxon>
        <taxon>Bacillati</taxon>
        <taxon>Bacillota</taxon>
        <taxon>Bacilli</taxon>
        <taxon>Lactobacillales</taxon>
        <taxon>Streptococcaceae</taxon>
        <taxon>Streptococcus</taxon>
    </lineage>
</organism>
<sequence>MTILSWLIILFAGFLYFALRISEIKEKQKQAQILQLNLPTIIADIEQVIEKTATVSGQKLLFDSRYIQYLQTSSDYRSHLIRFPVMLSKKPVEEEESYIQQVFLTQFSKFLVDSITYENWSDKGKSLYITPKFGELLRYNNQYYLNLEIQFSYSSN</sequence>
<dbReference type="AlphaFoldDB" id="A0A345S4Q8"/>
<comment type="caution">
    <text evidence="1">The sequence shown here is derived from an EMBL/GenBank/DDBJ whole genome shotgun (WGS) entry which is preliminary data.</text>
</comment>